<keyword evidence="4" id="KW-1185">Reference proteome</keyword>
<protein>
    <submittedName>
        <fullName evidence="2">Uncharacterized protein</fullName>
    </submittedName>
</protein>
<dbReference type="VEuPathDB" id="FungiDB:SJAG_00917"/>
<feature type="region of interest" description="Disordered" evidence="1">
    <location>
        <begin position="46"/>
        <end position="69"/>
    </location>
</feature>
<feature type="region of interest" description="Disordered" evidence="1">
    <location>
        <begin position="204"/>
        <end position="233"/>
    </location>
</feature>
<dbReference type="AlphaFoldDB" id="B6JWZ2"/>
<organism evidence="2 4">
    <name type="scientific">Schizosaccharomyces japonicus (strain yFS275 / FY16936)</name>
    <name type="common">Fission yeast</name>
    <dbReference type="NCBI Taxonomy" id="402676"/>
    <lineage>
        <taxon>Eukaryota</taxon>
        <taxon>Fungi</taxon>
        <taxon>Dikarya</taxon>
        <taxon>Ascomycota</taxon>
        <taxon>Taphrinomycotina</taxon>
        <taxon>Schizosaccharomycetes</taxon>
        <taxon>Schizosaccharomycetales</taxon>
        <taxon>Schizosaccharomycetaceae</taxon>
        <taxon>Schizosaccharomyces</taxon>
    </lineage>
</organism>
<feature type="compositionally biased region" description="Polar residues" evidence="1">
    <location>
        <begin position="402"/>
        <end position="416"/>
    </location>
</feature>
<dbReference type="OMA" id="QVQETND"/>
<evidence type="ECO:0000313" key="2">
    <source>
        <dbReference type="EMBL" id="EEB05893.2"/>
    </source>
</evidence>
<proteinExistence type="predicted"/>
<feature type="compositionally biased region" description="Polar residues" evidence="1">
    <location>
        <begin position="641"/>
        <end position="655"/>
    </location>
</feature>
<dbReference type="GeneID" id="7052009"/>
<reference evidence="2 4" key="1">
    <citation type="journal article" date="2011" name="Science">
        <title>Comparative functional genomics of the fission yeasts.</title>
        <authorList>
            <person name="Rhind N."/>
            <person name="Chen Z."/>
            <person name="Yassour M."/>
            <person name="Thompson D.A."/>
            <person name="Haas B.J."/>
            <person name="Habib N."/>
            <person name="Wapinski I."/>
            <person name="Roy S."/>
            <person name="Lin M.F."/>
            <person name="Heiman D.I."/>
            <person name="Young S.K."/>
            <person name="Furuya K."/>
            <person name="Guo Y."/>
            <person name="Pidoux A."/>
            <person name="Chen H.M."/>
            <person name="Robbertse B."/>
            <person name="Goldberg J.M."/>
            <person name="Aoki K."/>
            <person name="Bayne E.H."/>
            <person name="Berlin A.M."/>
            <person name="Desjardins C.A."/>
            <person name="Dobbs E."/>
            <person name="Dukaj L."/>
            <person name="Fan L."/>
            <person name="FitzGerald M.G."/>
            <person name="French C."/>
            <person name="Gujja S."/>
            <person name="Hansen K."/>
            <person name="Keifenheim D."/>
            <person name="Levin J.Z."/>
            <person name="Mosher R.A."/>
            <person name="Mueller C.A."/>
            <person name="Pfiffner J."/>
            <person name="Priest M."/>
            <person name="Russ C."/>
            <person name="Smialowska A."/>
            <person name="Swoboda P."/>
            <person name="Sykes S.M."/>
            <person name="Vaughn M."/>
            <person name="Vengrova S."/>
            <person name="Yoder R."/>
            <person name="Zeng Q."/>
            <person name="Allshire R."/>
            <person name="Baulcombe D."/>
            <person name="Birren B.W."/>
            <person name="Brown W."/>
            <person name="Ekwall K."/>
            <person name="Kellis M."/>
            <person name="Leatherwood J."/>
            <person name="Levin H."/>
            <person name="Margalit H."/>
            <person name="Martienssen R."/>
            <person name="Nieduszynski C.A."/>
            <person name="Spatafora J.W."/>
            <person name="Friedman N."/>
            <person name="Dalgaard J.Z."/>
            <person name="Baumann P."/>
            <person name="Niki H."/>
            <person name="Regev A."/>
            <person name="Nusbaum C."/>
        </authorList>
    </citation>
    <scope>NUCLEOTIDE SEQUENCE [LARGE SCALE GENOMIC DNA]</scope>
    <source>
        <strain evidence="4">yFS275 / FY16936</strain>
    </source>
</reference>
<accession>B6JWZ2</accession>
<feature type="region of interest" description="Disordered" evidence="1">
    <location>
        <begin position="636"/>
        <end position="655"/>
    </location>
</feature>
<dbReference type="OrthoDB" id="5365838at2759"/>
<feature type="region of interest" description="Disordered" evidence="1">
    <location>
        <begin position="398"/>
        <end position="419"/>
    </location>
</feature>
<gene>
    <name evidence="3" type="primary">meu25</name>
    <name evidence="2" type="ORF">SJAG_00917</name>
</gene>
<evidence type="ECO:0000313" key="4">
    <source>
        <dbReference type="Proteomes" id="UP000001744"/>
    </source>
</evidence>
<evidence type="ECO:0000313" key="3">
    <source>
        <dbReference type="JaponicusDB" id="SJAG_00917"/>
    </source>
</evidence>
<sequence length="655" mass="73491">MSDTSVFSYDPSVENDEELTDVVLDTVTMPAVAPQEKSVDNCATLADSGCSEPETNTGETNEKGSEDTTGSISKAFKNNFVVKQIGSLGKILGDLKSKMAGKKKDNDKNNIEAVALAIAVDDNEEEGFVPRVATIGHGSSEGSVITDVNDTSEWDPIFVETVRRYLMEGSGSGLVVQHEKRLPDGPRTLEFEQMYEEINQDSTAFPKTGVSRPSSDPQSPQSPQVTADAEHSDIAKRPISLGDCAQVNNAKRRRQSLLTQSKLVPIAEEEEDPSKLVNTSPAQLPMSEEVPDYGLGNEAMRKRVLDDYEKLSSKNIIVVGHKLSPNVLFAFDEEDIVPIENYTCDSHERSLLTNTFYPSHWQFRKLQASRFLHFENSHFDDRKLMEIPFIIVDNATEEAENNPASEEQHPPTQSTEEAIDDSHMAEEQSIREMAYFETKFISLIYPSIAQRDSYRINVSVAQLRERDFSQQVEDPTGYAEALKNDPCKLLVELDNFELLSQNQKTLVWRELAELSASQEINPSLCSWRKLVAQSRIGHPKLHVAPIQSFKCVKGFPEVVCVENSVSKAFFLIDKDKTTFDPRTSYLLSCAPTRAAQYWLLLMHHLEFIGRSFPHLVFADKEYSTLEYARSNYQFTEPEGKSSAQNVDNEETLQQV</sequence>
<dbReference type="JaponicusDB" id="SJAG_00917">
    <property type="gene designation" value="meu25"/>
</dbReference>
<name>B6JWZ2_SCHJY</name>
<feature type="compositionally biased region" description="Low complexity" evidence="1">
    <location>
        <begin position="213"/>
        <end position="224"/>
    </location>
</feature>
<evidence type="ECO:0000256" key="1">
    <source>
        <dbReference type="SAM" id="MobiDB-lite"/>
    </source>
</evidence>
<dbReference type="EMBL" id="KE651166">
    <property type="protein sequence ID" value="EEB05893.2"/>
    <property type="molecule type" value="Genomic_DNA"/>
</dbReference>
<dbReference type="HOGENOM" id="CLU_418652_0_0_1"/>
<dbReference type="RefSeq" id="XP_002172186.2">
    <property type="nucleotide sequence ID" value="XM_002172150.2"/>
</dbReference>
<dbReference type="Proteomes" id="UP000001744">
    <property type="component" value="Unassembled WGS sequence"/>
</dbReference>